<dbReference type="SMART" id="SM00028">
    <property type="entry name" value="TPR"/>
    <property type="match status" value="2"/>
</dbReference>
<dbReference type="EMBL" id="JBHRSZ010000007">
    <property type="protein sequence ID" value="MFC3152443.1"/>
    <property type="molecule type" value="Genomic_DNA"/>
</dbReference>
<feature type="signal peptide" evidence="1">
    <location>
        <begin position="1"/>
        <end position="19"/>
    </location>
</feature>
<dbReference type="Proteomes" id="UP001595476">
    <property type="component" value="Unassembled WGS sequence"/>
</dbReference>
<dbReference type="SUPFAM" id="SSF48452">
    <property type="entry name" value="TPR-like"/>
    <property type="match status" value="1"/>
</dbReference>
<evidence type="ECO:0000256" key="1">
    <source>
        <dbReference type="SAM" id="SignalP"/>
    </source>
</evidence>
<comment type="caution">
    <text evidence="2">The sequence shown here is derived from an EMBL/GenBank/DDBJ whole genome shotgun (WGS) entry which is preliminary data.</text>
</comment>
<gene>
    <name evidence="2" type="ORF">ACFOEK_15515</name>
</gene>
<proteinExistence type="predicted"/>
<dbReference type="Pfam" id="PF14559">
    <property type="entry name" value="TPR_19"/>
    <property type="match status" value="1"/>
</dbReference>
<organism evidence="2 3">
    <name type="scientific">Litoribrevibacter euphylliae</name>
    <dbReference type="NCBI Taxonomy" id="1834034"/>
    <lineage>
        <taxon>Bacteria</taxon>
        <taxon>Pseudomonadati</taxon>
        <taxon>Pseudomonadota</taxon>
        <taxon>Gammaproteobacteria</taxon>
        <taxon>Oceanospirillales</taxon>
        <taxon>Oceanospirillaceae</taxon>
        <taxon>Litoribrevibacter</taxon>
    </lineage>
</organism>
<dbReference type="PROSITE" id="PS51257">
    <property type="entry name" value="PROKAR_LIPOPROTEIN"/>
    <property type="match status" value="1"/>
</dbReference>
<dbReference type="InterPro" id="IPR019734">
    <property type="entry name" value="TPR_rpt"/>
</dbReference>
<sequence length="178" mass="19893">MRFLWMSLLLVTMAGCATHQNVPVVSGGQKEPVYQSGNSINNGNGVIIKPQEDREALQAKTIHSSKPIHDTKLGVVKLLASAESYSLKRKYAKAQSVLERAQRIDPKEPKVYYELAVIHLKKNQPRQAEQLCKKGLSLSHGNPILQKELWIAMAKALDAQGKKQKAQRALQRAYQIKV</sequence>
<keyword evidence="3" id="KW-1185">Reference proteome</keyword>
<evidence type="ECO:0000313" key="3">
    <source>
        <dbReference type="Proteomes" id="UP001595476"/>
    </source>
</evidence>
<name>A0ABV7HIG9_9GAMM</name>
<evidence type="ECO:0000313" key="2">
    <source>
        <dbReference type="EMBL" id="MFC3152443.1"/>
    </source>
</evidence>
<dbReference type="Gene3D" id="1.25.40.10">
    <property type="entry name" value="Tetratricopeptide repeat domain"/>
    <property type="match status" value="1"/>
</dbReference>
<accession>A0ABV7HIG9</accession>
<dbReference type="RefSeq" id="WP_386722374.1">
    <property type="nucleotide sequence ID" value="NZ_JBHRSZ010000007.1"/>
</dbReference>
<keyword evidence="1" id="KW-0732">Signal</keyword>
<protein>
    <submittedName>
        <fullName evidence="2">Tetratricopeptide repeat protein</fullName>
    </submittedName>
</protein>
<feature type="chain" id="PRO_5045534058" evidence="1">
    <location>
        <begin position="20"/>
        <end position="178"/>
    </location>
</feature>
<dbReference type="InterPro" id="IPR011990">
    <property type="entry name" value="TPR-like_helical_dom_sf"/>
</dbReference>
<reference evidence="3" key="1">
    <citation type="journal article" date="2019" name="Int. J. Syst. Evol. Microbiol.">
        <title>The Global Catalogue of Microorganisms (GCM) 10K type strain sequencing project: providing services to taxonomists for standard genome sequencing and annotation.</title>
        <authorList>
            <consortium name="The Broad Institute Genomics Platform"/>
            <consortium name="The Broad Institute Genome Sequencing Center for Infectious Disease"/>
            <person name="Wu L."/>
            <person name="Ma J."/>
        </authorList>
    </citation>
    <scope>NUCLEOTIDE SEQUENCE [LARGE SCALE GENOMIC DNA]</scope>
    <source>
        <strain evidence="3">KCTC 52438</strain>
    </source>
</reference>